<dbReference type="SUPFAM" id="SSF52540">
    <property type="entry name" value="P-loop containing nucleoside triphosphate hydrolases"/>
    <property type="match status" value="1"/>
</dbReference>
<dbReference type="PANTHER" id="PTHR24221:SF654">
    <property type="entry name" value="ATP-BINDING CASSETTE SUB-FAMILY B MEMBER 6"/>
    <property type="match status" value="1"/>
</dbReference>
<dbReference type="InterPro" id="IPR003593">
    <property type="entry name" value="AAA+_ATPase"/>
</dbReference>
<evidence type="ECO:0000256" key="4">
    <source>
        <dbReference type="ARBA" id="ARBA00022840"/>
    </source>
</evidence>
<reference evidence="9" key="1">
    <citation type="journal article" date="2021" name="PeerJ">
        <title>Extensive microbial diversity within the chicken gut microbiome revealed by metagenomics and culture.</title>
        <authorList>
            <person name="Gilroy R."/>
            <person name="Ravi A."/>
            <person name="Getino M."/>
            <person name="Pursley I."/>
            <person name="Horton D.L."/>
            <person name="Alikhan N.F."/>
            <person name="Baker D."/>
            <person name="Gharbi K."/>
            <person name="Hall N."/>
            <person name="Watson M."/>
            <person name="Adriaenssens E.M."/>
            <person name="Foster-Nyarko E."/>
            <person name="Jarju S."/>
            <person name="Secka A."/>
            <person name="Antonio M."/>
            <person name="Oren A."/>
            <person name="Chaudhuri R.R."/>
            <person name="La Ragione R."/>
            <person name="Hildebrand F."/>
            <person name="Pallen M.J."/>
        </authorList>
    </citation>
    <scope>NUCLEOTIDE SEQUENCE</scope>
    <source>
        <strain evidence="9">ChiBcolR8-3208</strain>
    </source>
</reference>
<keyword evidence="5 7" id="KW-1133">Transmembrane helix</keyword>
<name>A0A9D2RXZ3_9FIRM</name>
<dbReference type="PROSITE" id="PS00211">
    <property type="entry name" value="ABC_TRANSPORTER_1"/>
    <property type="match status" value="1"/>
</dbReference>
<dbReference type="AlphaFoldDB" id="A0A9D2RXZ3"/>
<evidence type="ECO:0000313" key="10">
    <source>
        <dbReference type="Proteomes" id="UP000824214"/>
    </source>
</evidence>
<feature type="transmembrane region" description="Helical" evidence="7">
    <location>
        <begin position="185"/>
        <end position="206"/>
    </location>
</feature>
<keyword evidence="4 9" id="KW-0067">ATP-binding</keyword>
<dbReference type="PROSITE" id="PS50893">
    <property type="entry name" value="ABC_TRANSPORTER_2"/>
    <property type="match status" value="1"/>
</dbReference>
<accession>A0A9D2RXZ3</accession>
<dbReference type="InterPro" id="IPR036640">
    <property type="entry name" value="ABC1_TM_sf"/>
</dbReference>
<dbReference type="Gene3D" id="1.20.1560.10">
    <property type="entry name" value="ABC transporter type 1, transmembrane domain"/>
    <property type="match status" value="2"/>
</dbReference>
<dbReference type="SUPFAM" id="SSF90123">
    <property type="entry name" value="ABC transporter transmembrane region"/>
    <property type="match status" value="1"/>
</dbReference>
<reference evidence="9" key="2">
    <citation type="submission" date="2021-04" db="EMBL/GenBank/DDBJ databases">
        <authorList>
            <person name="Gilroy R."/>
        </authorList>
    </citation>
    <scope>NUCLEOTIDE SEQUENCE</scope>
    <source>
        <strain evidence="9">ChiBcolR8-3208</strain>
    </source>
</reference>
<dbReference type="EMBL" id="DWXZ01000042">
    <property type="protein sequence ID" value="HJB36918.1"/>
    <property type="molecule type" value="Genomic_DNA"/>
</dbReference>
<comment type="subcellular location">
    <subcellularLocation>
        <location evidence="1">Cell membrane</location>
        <topology evidence="1">Multi-pass membrane protein</topology>
    </subcellularLocation>
</comment>
<dbReference type="InterPro" id="IPR003439">
    <property type="entry name" value="ABC_transporter-like_ATP-bd"/>
</dbReference>
<evidence type="ECO:0000313" key="9">
    <source>
        <dbReference type="EMBL" id="HJB36918.1"/>
    </source>
</evidence>
<evidence type="ECO:0000256" key="2">
    <source>
        <dbReference type="ARBA" id="ARBA00022692"/>
    </source>
</evidence>
<dbReference type="InterPro" id="IPR017871">
    <property type="entry name" value="ABC_transporter-like_CS"/>
</dbReference>
<keyword evidence="3" id="KW-0547">Nucleotide-binding</keyword>
<keyword evidence="2 7" id="KW-0812">Transmembrane</keyword>
<dbReference type="SMART" id="SM00382">
    <property type="entry name" value="AAA"/>
    <property type="match status" value="1"/>
</dbReference>
<dbReference type="Pfam" id="PF00005">
    <property type="entry name" value="ABC_tran"/>
    <property type="match status" value="1"/>
</dbReference>
<keyword evidence="6 7" id="KW-0472">Membrane</keyword>
<feature type="transmembrane region" description="Helical" evidence="7">
    <location>
        <begin position="69"/>
        <end position="90"/>
    </location>
</feature>
<organism evidence="9 10">
    <name type="scientific">Candidatus Acutalibacter ornithocaccae</name>
    <dbReference type="NCBI Taxonomy" id="2838416"/>
    <lineage>
        <taxon>Bacteria</taxon>
        <taxon>Bacillati</taxon>
        <taxon>Bacillota</taxon>
        <taxon>Clostridia</taxon>
        <taxon>Eubacteriales</taxon>
        <taxon>Acutalibacteraceae</taxon>
        <taxon>Acutalibacter</taxon>
    </lineage>
</organism>
<evidence type="ECO:0000256" key="3">
    <source>
        <dbReference type="ARBA" id="ARBA00022741"/>
    </source>
</evidence>
<gene>
    <name evidence="9" type="ORF">H9942_02470</name>
</gene>
<evidence type="ECO:0000256" key="5">
    <source>
        <dbReference type="ARBA" id="ARBA00022989"/>
    </source>
</evidence>
<dbReference type="Gene3D" id="3.40.50.300">
    <property type="entry name" value="P-loop containing nucleotide triphosphate hydrolases"/>
    <property type="match status" value="1"/>
</dbReference>
<dbReference type="GO" id="GO:0016887">
    <property type="term" value="F:ATP hydrolysis activity"/>
    <property type="evidence" value="ECO:0007669"/>
    <property type="project" value="InterPro"/>
</dbReference>
<dbReference type="InterPro" id="IPR027417">
    <property type="entry name" value="P-loop_NTPase"/>
</dbReference>
<evidence type="ECO:0000256" key="1">
    <source>
        <dbReference type="ARBA" id="ARBA00004651"/>
    </source>
</evidence>
<feature type="domain" description="ABC transporter" evidence="8">
    <location>
        <begin position="377"/>
        <end position="615"/>
    </location>
</feature>
<dbReference type="Proteomes" id="UP000824214">
    <property type="component" value="Unassembled WGS sequence"/>
</dbReference>
<sequence length="630" mass="70286">MAKQETMASFQETVRSMARGYKLWHQYAPKLLPSAALYSAFSAVSPYVTIYLSSQILNELAGERDPQRLLWLVVLTLSLTAALGAITALLNRWRLANRQEIYYTTRRMESDKLLSMDFQAADDAHTHQLLSKANQVYNWADYGMPFLVIHFEELLKPLFGIAGALALTVTLFTQPVPESAGAWAALNNPLVTLLALAVLLGVTFLAPLCQNKSTEFFTQSAEKATGGNRMYHFFYWEMAKPERAVDTRMYRQEKLIQHYAQQDKTFFPEGPFARCARGPMGLFAAAAAAVSGVFTGLAYAFVCLKAWAGAFAVGSVAQYVSAITALSSNVSALVATWGDFRSNAVFLRTTYEFLDIPNTMYQGSLTTEKRSDRHYEIEFRDVSFRYPNTETWALRHVNMKFQVGSRLAVVGENGSGKTTFIKLLCRLYDPTQGEILLNGIDIRKYSYRQYIDLFSVVFQDFQLLAFPLGQNVAAAVEVDKGRAARCLEMAGFGKQLAALPQGLETPLYKEFDESGVQVSGGEAQKIALARALYKDAPFVVLDEPTAALDPVAEMEVYENFDKIVGDKTAVYISHRLSSCRFCDDIAVFDHGHIVQQGSHDALVEAPGKYQELWHAQAQYYAKQEKEPGAE</sequence>
<evidence type="ECO:0000259" key="8">
    <source>
        <dbReference type="PROSITE" id="PS50893"/>
    </source>
</evidence>
<feature type="transmembrane region" description="Helical" evidence="7">
    <location>
        <begin position="154"/>
        <end position="173"/>
    </location>
</feature>
<dbReference type="GO" id="GO:0034040">
    <property type="term" value="F:ATPase-coupled lipid transmembrane transporter activity"/>
    <property type="evidence" value="ECO:0007669"/>
    <property type="project" value="TreeGrafter"/>
</dbReference>
<comment type="caution">
    <text evidence="9">The sequence shown here is derived from an EMBL/GenBank/DDBJ whole genome shotgun (WGS) entry which is preliminary data.</text>
</comment>
<evidence type="ECO:0000256" key="7">
    <source>
        <dbReference type="SAM" id="Phobius"/>
    </source>
</evidence>
<protein>
    <submittedName>
        <fullName evidence="9">ABC transporter ATP-binding protein/permease</fullName>
    </submittedName>
</protein>
<dbReference type="GO" id="GO:0005886">
    <property type="term" value="C:plasma membrane"/>
    <property type="evidence" value="ECO:0007669"/>
    <property type="project" value="UniProtKB-SubCell"/>
</dbReference>
<dbReference type="GO" id="GO:0005524">
    <property type="term" value="F:ATP binding"/>
    <property type="evidence" value="ECO:0007669"/>
    <property type="project" value="UniProtKB-KW"/>
</dbReference>
<proteinExistence type="predicted"/>
<dbReference type="InterPro" id="IPR039421">
    <property type="entry name" value="Type_1_exporter"/>
</dbReference>
<feature type="transmembrane region" description="Helical" evidence="7">
    <location>
        <begin position="35"/>
        <end position="57"/>
    </location>
</feature>
<dbReference type="PANTHER" id="PTHR24221">
    <property type="entry name" value="ATP-BINDING CASSETTE SUB-FAMILY B"/>
    <property type="match status" value="1"/>
</dbReference>
<evidence type="ECO:0000256" key="6">
    <source>
        <dbReference type="ARBA" id="ARBA00023136"/>
    </source>
</evidence>
<feature type="transmembrane region" description="Helical" evidence="7">
    <location>
        <begin position="282"/>
        <end position="307"/>
    </location>
</feature>